<organism evidence="1 2">
    <name type="scientific">Cryobacterium sinapicolor</name>
    <dbReference type="NCBI Taxonomy" id="1259236"/>
    <lineage>
        <taxon>Bacteria</taxon>
        <taxon>Bacillati</taxon>
        <taxon>Actinomycetota</taxon>
        <taxon>Actinomycetes</taxon>
        <taxon>Micrococcales</taxon>
        <taxon>Microbacteriaceae</taxon>
        <taxon>Cryobacterium</taxon>
    </lineage>
</organism>
<gene>
    <name evidence="1" type="ORF">E3T28_11800</name>
</gene>
<evidence type="ECO:0000313" key="1">
    <source>
        <dbReference type="EMBL" id="TFC97756.1"/>
    </source>
</evidence>
<comment type="caution">
    <text evidence="1">The sequence shown here is derived from an EMBL/GenBank/DDBJ whole genome shotgun (WGS) entry which is preliminary data.</text>
</comment>
<dbReference type="RefSeq" id="WP_134431352.1">
    <property type="nucleotide sequence ID" value="NZ_SOGQ01000057.1"/>
</dbReference>
<evidence type="ECO:0000313" key="2">
    <source>
        <dbReference type="Proteomes" id="UP000297853"/>
    </source>
</evidence>
<keyword evidence="2" id="KW-1185">Reference proteome</keyword>
<proteinExistence type="predicted"/>
<reference evidence="1 2" key="1">
    <citation type="submission" date="2019-03" db="EMBL/GenBank/DDBJ databases">
        <title>Genomics of glacier-inhabiting Cryobacterium strains.</title>
        <authorList>
            <person name="Liu Q."/>
            <person name="Xin Y.-H."/>
        </authorList>
    </citation>
    <scope>NUCLEOTIDE SEQUENCE [LARGE SCALE GENOMIC DNA]</scope>
    <source>
        <strain evidence="1 2">TMT1-23-1</strain>
    </source>
</reference>
<evidence type="ECO:0008006" key="3">
    <source>
        <dbReference type="Google" id="ProtNLM"/>
    </source>
</evidence>
<sequence>MIERVVDFNRLRGMRCGSCRNEWHANAEWLDRFDQGDEACPKCGTDCQVEERPNFWAVHDDPSYDDSKVRDTYWYHTSTQANWPDRALDPTARLTDITKQRMHDIGTDGRALERWAQGQMTKALHLGTYEAAVENMLRRMTNQDGADDQFYLYRVRLSRNAVIEPGVHTEPTNFVGDVQLAEVCAPGVDTFRYVNTHEDPSSVSLAVTMHVIQAVQSISVPLAVDAAHPWVSDAAARLLYAASLPAQQPKTTLERMRRHMPSALSNEACKLEKEVADTLPLRLRGRFRSGFDAASLTTNPSAFPSKLAGLAQLVGTPLVVLDLLDAEPWREV</sequence>
<dbReference type="Proteomes" id="UP000297853">
    <property type="component" value="Unassembled WGS sequence"/>
</dbReference>
<accession>A0ABY2IYY5</accession>
<name>A0ABY2IYY5_9MICO</name>
<dbReference type="EMBL" id="SOGQ01000057">
    <property type="protein sequence ID" value="TFC97756.1"/>
    <property type="molecule type" value="Genomic_DNA"/>
</dbReference>
<protein>
    <recommendedName>
        <fullName evidence="3">Zinc ribbon domain-containing protein</fullName>
    </recommendedName>
</protein>